<dbReference type="EMBL" id="FOQD01000001">
    <property type="protein sequence ID" value="SFH59216.1"/>
    <property type="molecule type" value="Genomic_DNA"/>
</dbReference>
<feature type="compositionally biased region" description="Basic and acidic residues" evidence="1">
    <location>
        <begin position="8"/>
        <end position="22"/>
    </location>
</feature>
<reference evidence="4" key="1">
    <citation type="submission" date="2016-10" db="EMBL/GenBank/DDBJ databases">
        <authorList>
            <person name="Varghese N."/>
            <person name="Submissions S."/>
        </authorList>
    </citation>
    <scope>NUCLEOTIDE SEQUENCE [LARGE SCALE GENOMIC DNA]</scope>
    <source>
        <strain evidence="4">DSM 26348</strain>
    </source>
</reference>
<proteinExistence type="predicted"/>
<evidence type="ECO:0000256" key="2">
    <source>
        <dbReference type="SAM" id="Phobius"/>
    </source>
</evidence>
<feature type="transmembrane region" description="Helical" evidence="2">
    <location>
        <begin position="29"/>
        <end position="55"/>
    </location>
</feature>
<feature type="region of interest" description="Disordered" evidence="1">
    <location>
        <begin position="1"/>
        <end position="22"/>
    </location>
</feature>
<dbReference type="RefSeq" id="WP_092047325.1">
    <property type="nucleotide sequence ID" value="NZ_FOQD01000001.1"/>
</dbReference>
<accession>A0A1I3BAW4</accession>
<evidence type="ECO:0000313" key="4">
    <source>
        <dbReference type="Proteomes" id="UP000199518"/>
    </source>
</evidence>
<evidence type="ECO:0000256" key="1">
    <source>
        <dbReference type="SAM" id="MobiDB-lite"/>
    </source>
</evidence>
<sequence>MNSSKELTPSEKMRSALPDEPKTRRSHPIVIFLTGLLTTALLASCCVCGIAAWWFRPQVNENPERARELTAQIVSISIPEAFQPKGTIEWNLGFLMRLRGAYYERLVGDGVLTLLEVNTRLANDDSVRRHVVDTLLEEGSSGTSLVIEKAKTRKETFEIAGEPVVFTIELARDPRTGSTFHLVEGVFNGNAGQVLLAMRVDANHWQDEAVPLDAAATSDANAALPFWLTGMIRSIGQSPSGTVPAVPPGTPADSPLMPAGEPALKPGPLN</sequence>
<keyword evidence="4" id="KW-1185">Reference proteome</keyword>
<protein>
    <submittedName>
        <fullName evidence="3">Uncharacterized protein</fullName>
    </submittedName>
</protein>
<feature type="region of interest" description="Disordered" evidence="1">
    <location>
        <begin position="238"/>
        <end position="270"/>
    </location>
</feature>
<keyword evidence="2" id="KW-0812">Transmembrane</keyword>
<dbReference type="OrthoDB" id="269116at2"/>
<name>A0A1I3BAW4_9PLAN</name>
<keyword evidence="2" id="KW-0472">Membrane</keyword>
<organism evidence="3 4">
    <name type="scientific">Planctomicrobium piriforme</name>
    <dbReference type="NCBI Taxonomy" id="1576369"/>
    <lineage>
        <taxon>Bacteria</taxon>
        <taxon>Pseudomonadati</taxon>
        <taxon>Planctomycetota</taxon>
        <taxon>Planctomycetia</taxon>
        <taxon>Planctomycetales</taxon>
        <taxon>Planctomycetaceae</taxon>
        <taxon>Planctomicrobium</taxon>
    </lineage>
</organism>
<keyword evidence="2" id="KW-1133">Transmembrane helix</keyword>
<evidence type="ECO:0000313" key="3">
    <source>
        <dbReference type="EMBL" id="SFH59216.1"/>
    </source>
</evidence>
<dbReference type="AlphaFoldDB" id="A0A1I3BAW4"/>
<gene>
    <name evidence="3" type="ORF">SAMN05421753_101337</name>
</gene>
<dbReference type="Proteomes" id="UP000199518">
    <property type="component" value="Unassembled WGS sequence"/>
</dbReference>